<name>A0A8S5U7M0_9CAUD</name>
<dbReference type="EMBL" id="BK016029">
    <property type="protein sequence ID" value="DAF90464.1"/>
    <property type="molecule type" value="Genomic_DNA"/>
</dbReference>
<proteinExistence type="predicted"/>
<reference evidence="1" key="1">
    <citation type="journal article" date="2021" name="Proc. Natl. Acad. Sci. U.S.A.">
        <title>A Catalog of Tens of Thousands of Viruses from Human Metagenomes Reveals Hidden Associations with Chronic Diseases.</title>
        <authorList>
            <person name="Tisza M.J."/>
            <person name="Buck C.B."/>
        </authorList>
    </citation>
    <scope>NUCLEOTIDE SEQUENCE</scope>
    <source>
        <strain evidence="1">CtdyF5</strain>
    </source>
</reference>
<evidence type="ECO:0000313" key="1">
    <source>
        <dbReference type="EMBL" id="DAF90464.1"/>
    </source>
</evidence>
<accession>A0A8S5U7M0</accession>
<sequence>MKISTNNLIESPALTGLSGAESALTHSVVYGDNPVTTLTFDERSVVVLLVNCNLYGFTGMQGNIAMAMGTCRKCGSSCEIIFRYTVCVDGVVRHAKKGRPFPIPLCNCSEKKVA</sequence>
<protein>
    <submittedName>
        <fullName evidence="1">Uncharacterized protein</fullName>
    </submittedName>
</protein>
<organism evidence="1">
    <name type="scientific">Myoviridae sp. ctdyF5</name>
    <dbReference type="NCBI Taxonomy" id="2825144"/>
    <lineage>
        <taxon>Viruses</taxon>
        <taxon>Duplodnaviria</taxon>
        <taxon>Heunggongvirae</taxon>
        <taxon>Uroviricota</taxon>
        <taxon>Caudoviricetes</taxon>
    </lineage>
</organism>